<evidence type="ECO:0000313" key="2">
    <source>
        <dbReference type="RefSeq" id="XP_075091744.1"/>
    </source>
</evidence>
<evidence type="ECO:0000313" key="1">
    <source>
        <dbReference type="Proteomes" id="UP000790787"/>
    </source>
</evidence>
<accession>A0AC58T3E5</accession>
<reference evidence="1" key="1">
    <citation type="journal article" date="2014" name="Nat. Commun.">
        <title>The tobacco genome sequence and its comparison with those of tomato and potato.</title>
        <authorList>
            <person name="Sierro N."/>
            <person name="Battey J.N."/>
            <person name="Ouadi S."/>
            <person name="Bakaher N."/>
            <person name="Bovet L."/>
            <person name="Willig A."/>
            <person name="Goepfert S."/>
            <person name="Peitsch M.C."/>
            <person name="Ivanov N.V."/>
        </authorList>
    </citation>
    <scope>NUCLEOTIDE SEQUENCE [LARGE SCALE GENOMIC DNA]</scope>
</reference>
<name>A0AC58T3E5_TOBAC</name>
<reference evidence="2" key="2">
    <citation type="submission" date="2025-08" db="UniProtKB">
        <authorList>
            <consortium name="RefSeq"/>
        </authorList>
    </citation>
    <scope>IDENTIFICATION</scope>
    <source>
        <tissue evidence="2">Leaf</tissue>
    </source>
</reference>
<proteinExistence type="predicted"/>
<dbReference type="RefSeq" id="XP_075091744.1">
    <property type="nucleotide sequence ID" value="XM_075235643.1"/>
</dbReference>
<gene>
    <name evidence="2" type="primary">LOC142171921</name>
</gene>
<keyword evidence="1" id="KW-1185">Reference proteome</keyword>
<dbReference type="Proteomes" id="UP000790787">
    <property type="component" value="Chromosome 17"/>
</dbReference>
<protein>
    <submittedName>
        <fullName evidence="2">Uncharacterized protein LOC142171921</fullName>
    </submittedName>
</protein>
<organism evidence="1 2">
    <name type="scientific">Nicotiana tabacum</name>
    <name type="common">Common tobacco</name>
    <dbReference type="NCBI Taxonomy" id="4097"/>
    <lineage>
        <taxon>Eukaryota</taxon>
        <taxon>Viridiplantae</taxon>
        <taxon>Streptophyta</taxon>
        <taxon>Embryophyta</taxon>
        <taxon>Tracheophyta</taxon>
        <taxon>Spermatophyta</taxon>
        <taxon>Magnoliopsida</taxon>
        <taxon>eudicotyledons</taxon>
        <taxon>Gunneridae</taxon>
        <taxon>Pentapetalae</taxon>
        <taxon>asterids</taxon>
        <taxon>lamiids</taxon>
        <taxon>Solanales</taxon>
        <taxon>Solanaceae</taxon>
        <taxon>Nicotianoideae</taxon>
        <taxon>Nicotianeae</taxon>
        <taxon>Nicotiana</taxon>
    </lineage>
</organism>
<sequence length="128" mass="14644">MDGENYNGWARAMRNALPAIKKIDNIVRGNITYIATAREKWLDLKERFGQGNAPRIHQIKLELALLNQEGTTVTTYYTKLKALCDELTAYNPMQQCSCGAAKELMQQQKPEKLHQFLMGLNIEMNIEI</sequence>